<dbReference type="InterPro" id="IPR013783">
    <property type="entry name" value="Ig-like_fold"/>
</dbReference>
<sequence length="842" mass="91476">MRGSLPLDDPAGVQIPPFDANELSPSCGPSTGGTKFIIHGTGFNFCGNTDLQASPVALTPSWAQPTDLDDAKVRFMHGNTILASVAATIFNSSKIECKTVPYTCPLLHATCKSWGTVSLWISVRGSPYVQCKQPFVYYQQPSIFHVSPLAVSLAAVASDQVDLSMRLTLAETPQHVHAPTQRERLALDVKTHSMVFRVLLHTSTTTKVVHESLRGNVVLPDDGATDGVAVSVHLPAHLAVGTYSLQMTFNLIDFTAAASITEPDETSWTSWRGHGLFTIFAPPILTGVSPPSCYYIEGQTLQIHGLHLAAPAVRRRQDAGGNHRAIVRFTKATPISSSQHDQRHYQVEAMLATNDMTTLVVQSPRFNDPGHYDVAVSVNGGAHFSSTTAAPLLVYLKPSCEFVSPAHGVSMGGTDLHLRLSFGYARSHDDRPNIALEDSTFDDPHGLIRVRFYVLHTSELLQTVPGFVSSCRKFIHCTTPRNAMVDQFRHSQTEAMALQVSLDGGIVFFPVAPKAPFTYYAPPKLRRYAPLQGPATGGTILHLHVGVPIPDTFRCHLRFRGAKLYHDVHDVPMTKSMDGLTLSCRTPSWTLEPGEGHAMALVELTLNGVDYFSDLTEFEPCTHSVFTGYGQHFCYFAPPRLSSISTKFLSCRGDDDVVIDGAGLRDFGGAIRVAFSNGKTTKYVDGTLDRDHRVVCRAPPFAPGRCDVAVALNGQQFTGTWTVGNHLQLDSTLDSPTLVHFVQEPVFTTLAPARGPKAGGTELRIFGDHFVDTGQIRVRFASSMGFEAVVPATVTNGVLQCMTPRCPVSSGQGIAVALEWALADGSAFRGHTTKLKPVFIYE</sequence>
<dbReference type="InterPro" id="IPR014756">
    <property type="entry name" value="Ig_E-set"/>
</dbReference>
<dbReference type="EMBL" id="KI913975">
    <property type="protein sequence ID" value="ETV96846.1"/>
    <property type="molecule type" value="Genomic_DNA"/>
</dbReference>
<proteinExistence type="predicted"/>
<dbReference type="OrthoDB" id="125363at2759"/>
<dbReference type="CDD" id="cd00102">
    <property type="entry name" value="IPT"/>
    <property type="match status" value="2"/>
</dbReference>
<dbReference type="STRING" id="157072.A0A024TT92"/>
<dbReference type="VEuPathDB" id="FungiDB:H310_10133"/>
<dbReference type="InterPro" id="IPR052387">
    <property type="entry name" value="Fibrocystin"/>
</dbReference>
<protein>
    <recommendedName>
        <fullName evidence="2">IPT/TIG domain-containing protein</fullName>
    </recommendedName>
</protein>
<reference evidence="3" key="1">
    <citation type="submission" date="2013-12" db="EMBL/GenBank/DDBJ databases">
        <title>The Genome Sequence of Aphanomyces invadans NJM9701.</title>
        <authorList>
            <consortium name="The Broad Institute Genomics Platform"/>
            <person name="Russ C."/>
            <person name="Tyler B."/>
            <person name="van West P."/>
            <person name="Dieguez-Uribeondo J."/>
            <person name="Young S.K."/>
            <person name="Zeng Q."/>
            <person name="Gargeya S."/>
            <person name="Fitzgerald M."/>
            <person name="Abouelleil A."/>
            <person name="Alvarado L."/>
            <person name="Chapman S.B."/>
            <person name="Gainer-Dewar J."/>
            <person name="Goldberg J."/>
            <person name="Griggs A."/>
            <person name="Gujja S."/>
            <person name="Hansen M."/>
            <person name="Howarth C."/>
            <person name="Imamovic A."/>
            <person name="Ireland A."/>
            <person name="Larimer J."/>
            <person name="McCowan C."/>
            <person name="Murphy C."/>
            <person name="Pearson M."/>
            <person name="Poon T.W."/>
            <person name="Priest M."/>
            <person name="Roberts A."/>
            <person name="Saif S."/>
            <person name="Shea T."/>
            <person name="Sykes S."/>
            <person name="Wortman J."/>
            <person name="Nusbaum C."/>
            <person name="Birren B."/>
        </authorList>
    </citation>
    <scope>NUCLEOTIDE SEQUENCE [LARGE SCALE GENOMIC DNA]</scope>
    <source>
        <strain evidence="3">NJM9701</strain>
    </source>
</reference>
<feature type="domain" description="IPT/TIG" evidence="2">
    <location>
        <begin position="744"/>
        <end position="831"/>
    </location>
</feature>
<feature type="domain" description="IPT/TIG" evidence="2">
    <location>
        <begin position="9"/>
        <end position="138"/>
    </location>
</feature>
<dbReference type="SMART" id="SM00429">
    <property type="entry name" value="IPT"/>
    <property type="match status" value="4"/>
</dbReference>
<dbReference type="InterPro" id="IPR002909">
    <property type="entry name" value="IPT_dom"/>
</dbReference>
<keyword evidence="1" id="KW-0732">Signal</keyword>
<dbReference type="PANTHER" id="PTHR46769:SF2">
    <property type="entry name" value="FIBROCYSTIN-L ISOFORM 2 PRECURSOR-RELATED"/>
    <property type="match status" value="1"/>
</dbReference>
<dbReference type="Pfam" id="PF01833">
    <property type="entry name" value="TIG"/>
    <property type="match status" value="3"/>
</dbReference>
<dbReference type="SUPFAM" id="SSF81296">
    <property type="entry name" value="E set domains"/>
    <property type="match status" value="2"/>
</dbReference>
<evidence type="ECO:0000256" key="1">
    <source>
        <dbReference type="ARBA" id="ARBA00022729"/>
    </source>
</evidence>
<gene>
    <name evidence="3" type="ORF">H310_10133</name>
</gene>
<feature type="domain" description="IPT/TIG" evidence="2">
    <location>
        <begin position="282"/>
        <end position="395"/>
    </location>
</feature>
<accession>A0A024TT92</accession>
<dbReference type="RefSeq" id="XP_008874624.1">
    <property type="nucleotide sequence ID" value="XM_008876402.1"/>
</dbReference>
<dbReference type="Gene3D" id="2.60.40.10">
    <property type="entry name" value="Immunoglobulins"/>
    <property type="match status" value="3"/>
</dbReference>
<evidence type="ECO:0000313" key="3">
    <source>
        <dbReference type="EMBL" id="ETV96846.1"/>
    </source>
</evidence>
<dbReference type="PANTHER" id="PTHR46769">
    <property type="entry name" value="POLYCYSTIC KIDNEY AND HEPATIC DISEASE 1 (AUTOSOMAL RECESSIVE)-LIKE 1"/>
    <property type="match status" value="1"/>
</dbReference>
<dbReference type="GeneID" id="20087183"/>
<name>A0A024TT92_9STRA</name>
<dbReference type="AlphaFoldDB" id="A0A024TT92"/>
<feature type="domain" description="IPT/TIG" evidence="2">
    <location>
        <begin position="638"/>
        <end position="720"/>
    </location>
</feature>
<organism evidence="3">
    <name type="scientific">Aphanomyces invadans</name>
    <dbReference type="NCBI Taxonomy" id="157072"/>
    <lineage>
        <taxon>Eukaryota</taxon>
        <taxon>Sar</taxon>
        <taxon>Stramenopiles</taxon>
        <taxon>Oomycota</taxon>
        <taxon>Saprolegniomycetes</taxon>
        <taxon>Saprolegniales</taxon>
        <taxon>Verrucalvaceae</taxon>
        <taxon>Aphanomyces</taxon>
    </lineage>
</organism>
<evidence type="ECO:0000259" key="2">
    <source>
        <dbReference type="SMART" id="SM00429"/>
    </source>
</evidence>